<sequence length="63" mass="7225">MFPTKENTENHSGTGSAAETSVEQTFESIEQFASWLDSELDVLVEKFAEFETDKSVRKFFKRS</sequence>
<evidence type="ECO:0000256" key="1">
    <source>
        <dbReference type="SAM" id="MobiDB-lite"/>
    </source>
</evidence>
<dbReference type="EMBL" id="CP042912">
    <property type="protein sequence ID" value="QEG21137.1"/>
    <property type="molecule type" value="Genomic_DNA"/>
</dbReference>
<name>A0A5B9P3I4_9BACT</name>
<evidence type="ECO:0000313" key="3">
    <source>
        <dbReference type="Proteomes" id="UP000322214"/>
    </source>
</evidence>
<organism evidence="2 3">
    <name type="scientific">Mariniblastus fucicola</name>
    <dbReference type="NCBI Taxonomy" id="980251"/>
    <lineage>
        <taxon>Bacteria</taxon>
        <taxon>Pseudomonadati</taxon>
        <taxon>Planctomycetota</taxon>
        <taxon>Planctomycetia</taxon>
        <taxon>Pirellulales</taxon>
        <taxon>Pirellulaceae</taxon>
        <taxon>Mariniblastus</taxon>
    </lineage>
</organism>
<accession>A0A5B9P3I4</accession>
<reference evidence="2 3" key="1">
    <citation type="submission" date="2019-08" db="EMBL/GenBank/DDBJ databases">
        <title>Deep-cultivation of Planctomycetes and their phenomic and genomic characterization uncovers novel biology.</title>
        <authorList>
            <person name="Wiegand S."/>
            <person name="Jogler M."/>
            <person name="Boedeker C."/>
            <person name="Pinto D."/>
            <person name="Vollmers J."/>
            <person name="Rivas-Marin E."/>
            <person name="Kohn T."/>
            <person name="Peeters S.H."/>
            <person name="Heuer A."/>
            <person name="Rast P."/>
            <person name="Oberbeckmann S."/>
            <person name="Bunk B."/>
            <person name="Jeske O."/>
            <person name="Meyerdierks A."/>
            <person name="Storesund J.E."/>
            <person name="Kallscheuer N."/>
            <person name="Luecker S."/>
            <person name="Lage O.M."/>
            <person name="Pohl T."/>
            <person name="Merkel B.J."/>
            <person name="Hornburger P."/>
            <person name="Mueller R.-W."/>
            <person name="Bruemmer F."/>
            <person name="Labrenz M."/>
            <person name="Spormann A.M."/>
            <person name="Op den Camp H."/>
            <person name="Overmann J."/>
            <person name="Amann R."/>
            <person name="Jetten M.S.M."/>
            <person name="Mascher T."/>
            <person name="Medema M.H."/>
            <person name="Devos D.P."/>
            <person name="Kaster A.-K."/>
            <person name="Ovreas L."/>
            <person name="Rohde M."/>
            <person name="Galperin M.Y."/>
            <person name="Jogler C."/>
        </authorList>
    </citation>
    <scope>NUCLEOTIDE SEQUENCE [LARGE SCALE GENOMIC DNA]</scope>
    <source>
        <strain evidence="2 3">FC18</strain>
    </source>
</reference>
<dbReference type="RefSeq" id="WP_075081844.1">
    <property type="nucleotide sequence ID" value="NZ_CP042912.1"/>
</dbReference>
<evidence type="ECO:0000313" key="2">
    <source>
        <dbReference type="EMBL" id="QEG21137.1"/>
    </source>
</evidence>
<feature type="region of interest" description="Disordered" evidence="1">
    <location>
        <begin position="1"/>
        <end position="23"/>
    </location>
</feature>
<proteinExistence type="predicted"/>
<protein>
    <submittedName>
        <fullName evidence="2">Uncharacterized protein</fullName>
    </submittedName>
</protein>
<gene>
    <name evidence="2" type="ORF">MFFC18_09910</name>
</gene>
<feature type="compositionally biased region" description="Polar residues" evidence="1">
    <location>
        <begin position="10"/>
        <end position="23"/>
    </location>
</feature>
<dbReference type="Proteomes" id="UP000322214">
    <property type="component" value="Chromosome"/>
</dbReference>
<dbReference type="AlphaFoldDB" id="A0A5B9P3I4"/>
<keyword evidence="3" id="KW-1185">Reference proteome</keyword>
<dbReference type="KEGG" id="mff:MFFC18_09910"/>